<reference evidence="2" key="1">
    <citation type="submission" date="2023-06" db="EMBL/GenBank/DDBJ databases">
        <title>Genome-scale phylogeny and comparative genomics of the fungal order Sordariales.</title>
        <authorList>
            <consortium name="Lawrence Berkeley National Laboratory"/>
            <person name="Hensen N."/>
            <person name="Bonometti L."/>
            <person name="Westerberg I."/>
            <person name="Brannstrom I.O."/>
            <person name="Guillou S."/>
            <person name="Cros-Aarteil S."/>
            <person name="Calhoun S."/>
            <person name="Haridas S."/>
            <person name="Kuo A."/>
            <person name="Mondo S."/>
            <person name="Pangilinan J."/>
            <person name="Riley R."/>
            <person name="Labutti K."/>
            <person name="Andreopoulos B."/>
            <person name="Lipzen A."/>
            <person name="Chen C."/>
            <person name="Yanf M."/>
            <person name="Daum C."/>
            <person name="Ng V."/>
            <person name="Clum A."/>
            <person name="Steindorff A."/>
            <person name="Ohm R."/>
            <person name="Martin F."/>
            <person name="Silar P."/>
            <person name="Natvig D."/>
            <person name="Lalanne C."/>
            <person name="Gautier V."/>
            <person name="Ament-Velasquez S.L."/>
            <person name="Kruys A."/>
            <person name="Hutchinson M.I."/>
            <person name="Powell A.J."/>
            <person name="Barry K."/>
            <person name="Miller A.N."/>
            <person name="Grigoriev I.V."/>
            <person name="Debuchy R."/>
            <person name="Gladieux P."/>
            <person name="Thoren M.H."/>
            <person name="Johannesson H."/>
        </authorList>
    </citation>
    <scope>NUCLEOTIDE SEQUENCE</scope>
    <source>
        <strain evidence="2">SMH4607-1</strain>
    </source>
</reference>
<keyword evidence="3" id="KW-1185">Reference proteome</keyword>
<evidence type="ECO:0008006" key="4">
    <source>
        <dbReference type="Google" id="ProtNLM"/>
    </source>
</evidence>
<evidence type="ECO:0000313" key="2">
    <source>
        <dbReference type="EMBL" id="KAK0701327.1"/>
    </source>
</evidence>
<name>A0AA39ZPJ8_9PEZI</name>
<gene>
    <name evidence="2" type="ORF">B0H67DRAFT_595845</name>
</gene>
<dbReference type="EMBL" id="JAUKUA010000010">
    <property type="protein sequence ID" value="KAK0701327.1"/>
    <property type="molecule type" value="Genomic_DNA"/>
</dbReference>
<proteinExistence type="predicted"/>
<dbReference type="Proteomes" id="UP001172102">
    <property type="component" value="Unassembled WGS sequence"/>
</dbReference>
<evidence type="ECO:0000313" key="3">
    <source>
        <dbReference type="Proteomes" id="UP001172102"/>
    </source>
</evidence>
<evidence type="ECO:0000256" key="1">
    <source>
        <dbReference type="SAM" id="MobiDB-lite"/>
    </source>
</evidence>
<dbReference type="AlphaFoldDB" id="A0AA39ZPJ8"/>
<organism evidence="2 3">
    <name type="scientific">Lasiosphaeris hirsuta</name>
    <dbReference type="NCBI Taxonomy" id="260670"/>
    <lineage>
        <taxon>Eukaryota</taxon>
        <taxon>Fungi</taxon>
        <taxon>Dikarya</taxon>
        <taxon>Ascomycota</taxon>
        <taxon>Pezizomycotina</taxon>
        <taxon>Sordariomycetes</taxon>
        <taxon>Sordariomycetidae</taxon>
        <taxon>Sordariales</taxon>
        <taxon>Lasiosphaeriaceae</taxon>
        <taxon>Lasiosphaeris</taxon>
    </lineage>
</organism>
<protein>
    <recommendedName>
        <fullName evidence="4">Cytochrome P450</fullName>
    </recommendedName>
</protein>
<sequence>MLLESEISFGSQKYLCLGKSIALMELGTFFSEEGSTQAPFHRDAKPPKLKEAIEQGRRTTQANLGRDENDGSVVHTPRRLQGEKRVNVCVR</sequence>
<comment type="caution">
    <text evidence="2">The sequence shown here is derived from an EMBL/GenBank/DDBJ whole genome shotgun (WGS) entry which is preliminary data.</text>
</comment>
<accession>A0AA39ZPJ8</accession>
<feature type="region of interest" description="Disordered" evidence="1">
    <location>
        <begin position="54"/>
        <end position="79"/>
    </location>
</feature>